<feature type="domain" description="PNPLA" evidence="5">
    <location>
        <begin position="14"/>
        <end position="171"/>
    </location>
</feature>
<evidence type="ECO:0000256" key="3">
    <source>
        <dbReference type="ARBA" id="ARBA00023098"/>
    </source>
</evidence>
<feature type="short sequence motif" description="GXSXG" evidence="4">
    <location>
        <begin position="45"/>
        <end position="49"/>
    </location>
</feature>
<evidence type="ECO:0000313" key="7">
    <source>
        <dbReference type="Proteomes" id="UP000064967"/>
    </source>
</evidence>
<keyword evidence="7" id="KW-1185">Reference proteome</keyword>
<dbReference type="Proteomes" id="UP000064967">
    <property type="component" value="Chromosome"/>
</dbReference>
<dbReference type="InterPro" id="IPR050301">
    <property type="entry name" value="NTE"/>
</dbReference>
<feature type="active site" description="Proton acceptor" evidence="4">
    <location>
        <position position="158"/>
    </location>
</feature>
<dbReference type="PANTHER" id="PTHR14226">
    <property type="entry name" value="NEUROPATHY TARGET ESTERASE/SWISS CHEESE D.MELANOGASTER"/>
    <property type="match status" value="1"/>
</dbReference>
<name>A0A0K1QEA1_9BACT</name>
<dbReference type="KEGG" id="llu:AKJ09_10752"/>
<evidence type="ECO:0000256" key="2">
    <source>
        <dbReference type="ARBA" id="ARBA00022963"/>
    </source>
</evidence>
<dbReference type="Gene3D" id="3.40.1090.10">
    <property type="entry name" value="Cytosolic phospholipase A2 catalytic domain"/>
    <property type="match status" value="2"/>
</dbReference>
<feature type="active site" description="Nucleophile" evidence="4">
    <location>
        <position position="47"/>
    </location>
</feature>
<dbReference type="GO" id="GO:0016787">
    <property type="term" value="F:hydrolase activity"/>
    <property type="evidence" value="ECO:0007669"/>
    <property type="project" value="UniProtKB-UniRule"/>
</dbReference>
<dbReference type="GO" id="GO:0016042">
    <property type="term" value="P:lipid catabolic process"/>
    <property type="evidence" value="ECO:0007669"/>
    <property type="project" value="UniProtKB-UniRule"/>
</dbReference>
<feature type="short sequence motif" description="DGA/G" evidence="4">
    <location>
        <begin position="158"/>
        <end position="160"/>
    </location>
</feature>
<proteinExistence type="predicted"/>
<evidence type="ECO:0000313" key="6">
    <source>
        <dbReference type="EMBL" id="AKV04089.1"/>
    </source>
</evidence>
<keyword evidence="2 4" id="KW-0442">Lipid degradation</keyword>
<protein>
    <recommendedName>
        <fullName evidence="5">PNPLA domain-containing protein</fullName>
    </recommendedName>
</protein>
<dbReference type="InterPro" id="IPR016035">
    <property type="entry name" value="Acyl_Trfase/lysoPLipase"/>
</dbReference>
<dbReference type="PROSITE" id="PS51635">
    <property type="entry name" value="PNPLA"/>
    <property type="match status" value="1"/>
</dbReference>
<organism evidence="6 7">
    <name type="scientific">Labilithrix luteola</name>
    <dbReference type="NCBI Taxonomy" id="1391654"/>
    <lineage>
        <taxon>Bacteria</taxon>
        <taxon>Pseudomonadati</taxon>
        <taxon>Myxococcota</taxon>
        <taxon>Polyangia</taxon>
        <taxon>Polyangiales</taxon>
        <taxon>Labilitrichaceae</taxon>
        <taxon>Labilithrix</taxon>
    </lineage>
</organism>
<dbReference type="EMBL" id="CP012333">
    <property type="protein sequence ID" value="AKV04089.1"/>
    <property type="molecule type" value="Genomic_DNA"/>
</dbReference>
<evidence type="ECO:0000259" key="5">
    <source>
        <dbReference type="PROSITE" id="PS51635"/>
    </source>
</evidence>
<evidence type="ECO:0000256" key="4">
    <source>
        <dbReference type="PROSITE-ProRule" id="PRU01161"/>
    </source>
</evidence>
<dbReference type="SUPFAM" id="SSF52151">
    <property type="entry name" value="FabD/lysophospholipase-like"/>
    <property type="match status" value="1"/>
</dbReference>
<sequence length="245" mass="27144">MTLREYLLEGPFALTMSSGFFGFFAHTGFMTVLEDEGLVPTRASGSSAGALVGSLWAAGLDAPTIADELLKLERRDFWDPGLGAGVLRGRLFEGILDRVLPRRTFETCRIPVALSVFDVLTRSTHVLDAGDLPSAIRASCAVPFLFHPVWIRRRPYLDGGILDRPGLLAMPEREPRVLFHHLASKSPWRGMLEMPRRPGMTTLVLHDLPRSGPFKLEAGRRAYAAAREATKRALDRPIENDVVQI</sequence>
<dbReference type="InterPro" id="IPR002641">
    <property type="entry name" value="PNPLA_dom"/>
</dbReference>
<dbReference type="PANTHER" id="PTHR14226:SF78">
    <property type="entry name" value="SLR0060 PROTEIN"/>
    <property type="match status" value="1"/>
</dbReference>
<dbReference type="STRING" id="1391654.AKJ09_10752"/>
<comment type="caution">
    <text evidence="4">Lacks conserved residue(s) required for the propagation of feature annotation.</text>
</comment>
<dbReference type="Pfam" id="PF01734">
    <property type="entry name" value="Patatin"/>
    <property type="match status" value="1"/>
</dbReference>
<reference evidence="6 7" key="1">
    <citation type="submission" date="2015-08" db="EMBL/GenBank/DDBJ databases">
        <authorList>
            <person name="Babu N.S."/>
            <person name="Beckwith C.J."/>
            <person name="Beseler K.G."/>
            <person name="Brison A."/>
            <person name="Carone J.V."/>
            <person name="Caskin T.P."/>
            <person name="Diamond M."/>
            <person name="Durham M.E."/>
            <person name="Foxe J.M."/>
            <person name="Go M."/>
            <person name="Henderson B.A."/>
            <person name="Jones I.B."/>
            <person name="McGettigan J.A."/>
            <person name="Micheletti S.J."/>
            <person name="Nasrallah M.E."/>
            <person name="Ortiz D."/>
            <person name="Piller C.R."/>
            <person name="Privatt S.R."/>
            <person name="Schneider S.L."/>
            <person name="Sharp S."/>
            <person name="Smith T.C."/>
            <person name="Stanton J.D."/>
            <person name="Ullery H.E."/>
            <person name="Wilson R.J."/>
            <person name="Serrano M.G."/>
            <person name="Buck G."/>
            <person name="Lee V."/>
            <person name="Wang Y."/>
            <person name="Carvalho R."/>
            <person name="Voegtly L."/>
            <person name="Shi R."/>
            <person name="Duckworth R."/>
            <person name="Johnson A."/>
            <person name="Loviza R."/>
            <person name="Walstead R."/>
            <person name="Shah Z."/>
            <person name="Kiflezghi M."/>
            <person name="Wade K."/>
            <person name="Ball S.L."/>
            <person name="Bradley K.W."/>
            <person name="Asai D.J."/>
            <person name="Bowman C.A."/>
            <person name="Russell D.A."/>
            <person name="Pope W.H."/>
            <person name="Jacobs-Sera D."/>
            <person name="Hendrix R.W."/>
            <person name="Hatfull G.F."/>
        </authorList>
    </citation>
    <scope>NUCLEOTIDE SEQUENCE [LARGE SCALE GENOMIC DNA]</scope>
    <source>
        <strain evidence="6 7">DSM 27648</strain>
    </source>
</reference>
<gene>
    <name evidence="6" type="ORF">AKJ09_10752</name>
</gene>
<accession>A0A0K1QEA1</accession>
<keyword evidence="3 4" id="KW-0443">Lipid metabolism</keyword>
<dbReference type="OrthoDB" id="5290098at2"/>
<keyword evidence="1 4" id="KW-0378">Hydrolase</keyword>
<evidence type="ECO:0000256" key="1">
    <source>
        <dbReference type="ARBA" id="ARBA00022801"/>
    </source>
</evidence>
<dbReference type="AlphaFoldDB" id="A0A0K1QEA1"/>